<sequence length="961" mass="110551">MQGIRSIGADPHCIDFLKPLTLIQGKNGTGKTTIIEALNFVTSGNLPAGQKSTFVHDPNVANKIRVDGMVQLKFEDVKGNEVTGTKRVTSSISNAGITTKSDESTLKQMKNGKETSVSSKIIDYDAEVMTRLGVNKAVLDYVIFCHQEESNWPLSEPKKLKKRFDKIFEVSEYVEIMENIRSERKELNKKVSELDNEIQNHLVGYVQRSNDLHNEIADGIKMQEIITTNLKKCDEKLERLAKQISECNAKKKTFDELKSTIEIQKATIRGKEDNLENIDVPDYNGNVKELQKELDEAESKKDYQEVKKKQDEFNKEIVKIDNEMKNINLEITKVQKKINDLEVIKQRKNETKKEREQLIQKIRKKYSFDDCEDIEEAMEKIKNEKETEKQEIMESSKAKIGQIFQDLSSANVVVANVEATIRSKEADILRLNCEIKSIERDIEQIGASAERSSKLEKEIAKVESQLSGEESLEVLEKNFLDCQVAVTQRKVETEEYSKIIIAKHNYTKKNDELNTAMKKSEKLLSEFFESPIQKNFNRQITTLKMDLEKNCLVADKSFTTLEKETAKITDKLNKLKIKNEMNDSTVKQNQEQISQMGVEPDKVKDKLDKIRSDLKEYREQLGEKQGSQFLYKKWEEQIAKEKNCPLCEKPCGEASDVQKLVTKRHADLPSEIEELNESVARFKIQERNLTHVLPLVEKMETLLNQTSGELEKIEKIEKQKATKEKEKDAAKKRLDDARKKLDLVKTLLGDAKLLDKLIDDQKAAKESVEEARSQLFAKDVDKSEWTVEQFEEARNDAQTKMDNFEAEAKTTDLKVKEIRTKTTELQKLKEEKLKIGEKALQPAILTKSKIEKKARISECQEEISKFDEQIPDLKKNQRKLNFDLEKANAEFESKKSEIATFMNDFTNLSESLKITTAKLSTYVLDENARAKLEKEMDNFTERKSELERKKVQSANKEDSSK</sequence>
<evidence type="ECO:0000256" key="7">
    <source>
        <dbReference type="ARBA" id="ARBA00022833"/>
    </source>
</evidence>
<dbReference type="GO" id="GO:0030870">
    <property type="term" value="C:Mre11 complex"/>
    <property type="evidence" value="ECO:0007669"/>
    <property type="project" value="TreeGrafter"/>
</dbReference>
<keyword evidence="7" id="KW-0862">Zinc</keyword>
<evidence type="ECO:0000256" key="10">
    <source>
        <dbReference type="SAM" id="Coils"/>
    </source>
</evidence>
<comment type="catalytic activity">
    <reaction evidence="9">
        <text>ATP + H2O = ADP + phosphate + H(+)</text>
        <dbReference type="Rhea" id="RHEA:13065"/>
        <dbReference type="ChEBI" id="CHEBI:15377"/>
        <dbReference type="ChEBI" id="CHEBI:15378"/>
        <dbReference type="ChEBI" id="CHEBI:30616"/>
        <dbReference type="ChEBI" id="CHEBI:43474"/>
        <dbReference type="ChEBI" id="CHEBI:456216"/>
    </reaction>
</comment>
<evidence type="ECO:0000256" key="8">
    <source>
        <dbReference type="ARBA" id="ARBA00023242"/>
    </source>
</evidence>
<dbReference type="GO" id="GO:0007004">
    <property type="term" value="P:telomere maintenance via telomerase"/>
    <property type="evidence" value="ECO:0007669"/>
    <property type="project" value="TreeGrafter"/>
</dbReference>
<keyword evidence="13" id="KW-1185">Reference proteome</keyword>
<evidence type="ECO:0000256" key="3">
    <source>
        <dbReference type="ARBA" id="ARBA00004286"/>
    </source>
</evidence>
<dbReference type="PANTHER" id="PTHR18867:SF12">
    <property type="entry name" value="DNA REPAIR PROTEIN RAD50"/>
    <property type="match status" value="1"/>
</dbReference>
<dbReference type="GO" id="GO:0051880">
    <property type="term" value="F:G-quadruplex DNA binding"/>
    <property type="evidence" value="ECO:0007669"/>
    <property type="project" value="TreeGrafter"/>
</dbReference>
<protein>
    <submittedName>
        <fullName evidence="14">Rad50/SbcC-type AAA domain-containing protein</fullName>
    </submittedName>
</protein>
<dbReference type="WBParaSite" id="PDA_v2.g14900.t1">
    <property type="protein sequence ID" value="PDA_v2.g14900.t1"/>
    <property type="gene ID" value="PDA_v2.g14900"/>
</dbReference>
<reference evidence="14" key="1">
    <citation type="submission" date="2022-11" db="UniProtKB">
        <authorList>
            <consortium name="WormBaseParasite"/>
        </authorList>
    </citation>
    <scope>IDENTIFICATION</scope>
</reference>
<comment type="similarity">
    <text evidence="4">Belongs to the SMC family. RAD50 subfamily.</text>
</comment>
<evidence type="ECO:0000259" key="12">
    <source>
        <dbReference type="Pfam" id="PF13476"/>
    </source>
</evidence>
<evidence type="ECO:0000256" key="2">
    <source>
        <dbReference type="ARBA" id="ARBA00004123"/>
    </source>
</evidence>
<dbReference type="AlphaFoldDB" id="A0A914PA12"/>
<dbReference type="GO" id="GO:0006302">
    <property type="term" value="P:double-strand break repair"/>
    <property type="evidence" value="ECO:0007669"/>
    <property type="project" value="TreeGrafter"/>
</dbReference>
<dbReference type="PANTHER" id="PTHR18867">
    <property type="entry name" value="RAD50"/>
    <property type="match status" value="1"/>
</dbReference>
<accession>A0A914PA12</accession>
<feature type="domain" description="Rad50/SbcC-type AAA" evidence="12">
    <location>
        <begin position="1"/>
        <end position="245"/>
    </location>
</feature>
<keyword evidence="8" id="KW-0539">Nucleus</keyword>
<evidence type="ECO:0000313" key="13">
    <source>
        <dbReference type="Proteomes" id="UP000887578"/>
    </source>
</evidence>
<dbReference type="GO" id="GO:0000794">
    <property type="term" value="C:condensed nuclear chromosome"/>
    <property type="evidence" value="ECO:0007669"/>
    <property type="project" value="TreeGrafter"/>
</dbReference>
<dbReference type="GO" id="GO:0000722">
    <property type="term" value="P:telomere maintenance via recombination"/>
    <property type="evidence" value="ECO:0007669"/>
    <property type="project" value="TreeGrafter"/>
</dbReference>
<dbReference type="Gene3D" id="3.40.50.300">
    <property type="entry name" value="P-loop containing nucleotide triphosphate hydrolases"/>
    <property type="match status" value="1"/>
</dbReference>
<dbReference type="InterPro" id="IPR027417">
    <property type="entry name" value="P-loop_NTPase"/>
</dbReference>
<evidence type="ECO:0000256" key="6">
    <source>
        <dbReference type="ARBA" id="ARBA00022723"/>
    </source>
</evidence>
<evidence type="ECO:0000256" key="9">
    <source>
        <dbReference type="ARBA" id="ARBA00049360"/>
    </source>
</evidence>
<organism evidence="13 14">
    <name type="scientific">Panagrolaimus davidi</name>
    <dbReference type="NCBI Taxonomy" id="227884"/>
    <lineage>
        <taxon>Eukaryota</taxon>
        <taxon>Metazoa</taxon>
        <taxon>Ecdysozoa</taxon>
        <taxon>Nematoda</taxon>
        <taxon>Chromadorea</taxon>
        <taxon>Rhabditida</taxon>
        <taxon>Tylenchina</taxon>
        <taxon>Panagrolaimomorpha</taxon>
        <taxon>Panagrolaimoidea</taxon>
        <taxon>Panagrolaimidae</taxon>
        <taxon>Panagrolaimus</taxon>
    </lineage>
</organism>
<proteinExistence type="inferred from homology"/>
<dbReference type="InterPro" id="IPR038729">
    <property type="entry name" value="Rad50/SbcC_AAA"/>
</dbReference>
<dbReference type="GO" id="GO:0070192">
    <property type="term" value="P:chromosome organization involved in meiotic cell cycle"/>
    <property type="evidence" value="ECO:0007669"/>
    <property type="project" value="TreeGrafter"/>
</dbReference>
<dbReference type="GO" id="GO:0003691">
    <property type="term" value="F:double-stranded telomeric DNA binding"/>
    <property type="evidence" value="ECO:0007669"/>
    <property type="project" value="TreeGrafter"/>
</dbReference>
<comment type="cofactor">
    <cofactor evidence="1">
        <name>Zn(2+)</name>
        <dbReference type="ChEBI" id="CHEBI:29105"/>
    </cofactor>
</comment>
<feature type="coiled-coil region" evidence="10">
    <location>
        <begin position="696"/>
        <end position="807"/>
    </location>
</feature>
<feature type="coiled-coil region" evidence="10">
    <location>
        <begin position="170"/>
        <end position="197"/>
    </location>
</feature>
<feature type="coiled-coil region" evidence="10">
    <location>
        <begin position="280"/>
        <end position="472"/>
    </location>
</feature>
<keyword evidence="6" id="KW-0479">Metal-binding</keyword>
<keyword evidence="10" id="KW-0175">Coiled coil</keyword>
<comment type="subcellular location">
    <subcellularLocation>
        <location evidence="3">Chromosome</location>
    </subcellularLocation>
    <subcellularLocation>
        <location evidence="2">Nucleus</location>
    </subcellularLocation>
</comment>
<feature type="region of interest" description="Disordered" evidence="11">
    <location>
        <begin position="936"/>
        <end position="961"/>
    </location>
</feature>
<evidence type="ECO:0000256" key="1">
    <source>
        <dbReference type="ARBA" id="ARBA00001947"/>
    </source>
</evidence>
<name>A0A914PA12_9BILA</name>
<evidence type="ECO:0000313" key="14">
    <source>
        <dbReference type="WBParaSite" id="PDA_v2.g14900.t1"/>
    </source>
</evidence>
<dbReference type="SUPFAM" id="SSF52540">
    <property type="entry name" value="P-loop containing nucleoside triphosphate hydrolases"/>
    <property type="match status" value="1"/>
</dbReference>
<evidence type="ECO:0000256" key="4">
    <source>
        <dbReference type="ARBA" id="ARBA00009439"/>
    </source>
</evidence>
<dbReference type="GO" id="GO:0043047">
    <property type="term" value="F:single-stranded telomeric DNA binding"/>
    <property type="evidence" value="ECO:0007669"/>
    <property type="project" value="TreeGrafter"/>
</dbReference>
<evidence type="ECO:0000256" key="5">
    <source>
        <dbReference type="ARBA" id="ARBA00022454"/>
    </source>
</evidence>
<dbReference type="Pfam" id="PF13476">
    <property type="entry name" value="AAA_23"/>
    <property type="match status" value="1"/>
</dbReference>
<evidence type="ECO:0000256" key="11">
    <source>
        <dbReference type="SAM" id="MobiDB-lite"/>
    </source>
</evidence>
<keyword evidence="5" id="KW-0158">Chromosome</keyword>
<dbReference type="Proteomes" id="UP000887578">
    <property type="component" value="Unplaced"/>
</dbReference>